<dbReference type="Gene3D" id="3.40.50.720">
    <property type="entry name" value="NAD(P)-binding Rossmann-like Domain"/>
    <property type="match status" value="1"/>
</dbReference>
<dbReference type="Proteomes" id="UP001209083">
    <property type="component" value="Chromosome"/>
</dbReference>
<keyword evidence="1" id="KW-0547">Nucleotide-binding</keyword>
<evidence type="ECO:0000256" key="2">
    <source>
        <dbReference type="SAM" id="MobiDB-lite"/>
    </source>
</evidence>
<dbReference type="Pfam" id="PF13380">
    <property type="entry name" value="CoA_binding_2"/>
    <property type="match status" value="1"/>
</dbReference>
<protein>
    <submittedName>
        <fullName evidence="4">Acetate--CoA ligase family protein</fullName>
    </submittedName>
</protein>
<dbReference type="InterPro" id="IPR036291">
    <property type="entry name" value="NAD(P)-bd_dom_sf"/>
</dbReference>
<dbReference type="GO" id="GO:0016874">
    <property type="term" value="F:ligase activity"/>
    <property type="evidence" value="ECO:0007669"/>
    <property type="project" value="UniProtKB-KW"/>
</dbReference>
<dbReference type="InterPro" id="IPR003781">
    <property type="entry name" value="CoA-bd"/>
</dbReference>
<keyword evidence="5" id="KW-1185">Reference proteome</keyword>
<dbReference type="RefSeq" id="WP_349638310.1">
    <property type="nucleotide sequence ID" value="NZ_CP090958.1"/>
</dbReference>
<dbReference type="Pfam" id="PF13549">
    <property type="entry name" value="ATP-grasp_5"/>
    <property type="match status" value="1"/>
</dbReference>
<evidence type="ECO:0000259" key="3">
    <source>
        <dbReference type="PROSITE" id="PS50975"/>
    </source>
</evidence>
<accession>A0ABY8QR92</accession>
<keyword evidence="1" id="KW-0067">ATP-binding</keyword>
<dbReference type="PANTHER" id="PTHR42793:SF1">
    <property type="entry name" value="PEPTIDYL-LYSINE N-ACETYLTRANSFERASE PATZ"/>
    <property type="match status" value="1"/>
</dbReference>
<feature type="compositionally biased region" description="Basic and acidic residues" evidence="2">
    <location>
        <begin position="712"/>
        <end position="723"/>
    </location>
</feature>
<dbReference type="InterPro" id="IPR011761">
    <property type="entry name" value="ATP-grasp"/>
</dbReference>
<sequence>MYPDSRAPITGAQRSGTPLGDLSAFSDPASVAIVGASENQAKWGYWLASGALTGRHRRTVHLVNRRIDSLFGQRSYPSLSQLPDVPELVALCIPSTDIADCVSEALPLGVRGFLGIASDIPNEPQLAASIRAHGARLVGANSLGIFDSSTELQLAWGQFTPGPMAIVSQSGQLGSELAVLGARSGIGVSRFVSIGNQTDVTAAELLSELAEHEPTRIIALYLESFTDGELLFETLRTLRALGKPTLLLTVGASAASSRLARSHTGSLTSALDVVDAACRAAGVLRVSTPSELIDVARSYLAAPSLAGSRIGIIADSGGQAGIAADVASAKGLAVPAFDDAVTAVLEDVLPPGASSSNPVDLAGVGERDLSNYVTVVERLLGSDQIDAALLTGYFGRYGTDNPDLAEHEVDIAKRLAAVAGAAGKPLIVHSMAADATPAETLWAGGVPCFGAVEKALAATSGLAGLNRKARTPVAMSIPDSNPALRTGYWAARELLAGIGVSFPRGFPAATEQRVAELISDIRAPFVLKAGWLEHKSEAGGVAVGIEDRVRLVELFQGMRGRLGDGEYVIEEQETSDSGVEILVGARREAGLGPIIVVGAGGTDAEVHRDVTIELAPVSADTALEMIDRLRCSALLAGWRGRPGVNTAALATLISKVSQLIAARPDIAEIELNPVLVTPHAAVAVDALIVPGGELAPDTVPVGAAARQPEYSRPAHEHNEGIMQ</sequence>
<dbReference type="InterPro" id="IPR032875">
    <property type="entry name" value="Succ_CoA_lig_flav_dom"/>
</dbReference>
<dbReference type="Gene3D" id="3.30.1490.20">
    <property type="entry name" value="ATP-grasp fold, A domain"/>
    <property type="match status" value="1"/>
</dbReference>
<proteinExistence type="predicted"/>
<keyword evidence="4" id="KW-0436">Ligase</keyword>
<evidence type="ECO:0000313" key="5">
    <source>
        <dbReference type="Proteomes" id="UP001209083"/>
    </source>
</evidence>
<dbReference type="SUPFAM" id="SSF56059">
    <property type="entry name" value="Glutathione synthetase ATP-binding domain-like"/>
    <property type="match status" value="1"/>
</dbReference>
<evidence type="ECO:0000256" key="1">
    <source>
        <dbReference type="PROSITE-ProRule" id="PRU00409"/>
    </source>
</evidence>
<dbReference type="SUPFAM" id="SSF52210">
    <property type="entry name" value="Succinyl-CoA synthetase domains"/>
    <property type="match status" value="2"/>
</dbReference>
<dbReference type="Pfam" id="PF13607">
    <property type="entry name" value="Succ_CoA_lig"/>
    <property type="match status" value="1"/>
</dbReference>
<reference evidence="4 5" key="1">
    <citation type="submission" date="2023-05" db="EMBL/GenBank/DDBJ databases">
        <title>Lithophilousrod everest ZFBP1038 complete genpme.</title>
        <authorList>
            <person name="Tian M."/>
        </authorList>
    </citation>
    <scope>NUCLEOTIDE SEQUENCE [LARGE SCALE GENOMIC DNA]</scope>
    <source>
        <strain evidence="4 5">ZFBP1038</strain>
    </source>
</reference>
<dbReference type="InterPro" id="IPR016102">
    <property type="entry name" value="Succinyl-CoA_synth-like"/>
</dbReference>
<dbReference type="Gene3D" id="3.40.50.261">
    <property type="entry name" value="Succinyl-CoA synthetase domains"/>
    <property type="match status" value="2"/>
</dbReference>
<dbReference type="SMART" id="SM00881">
    <property type="entry name" value="CoA_binding"/>
    <property type="match status" value="1"/>
</dbReference>
<feature type="region of interest" description="Disordered" evidence="2">
    <location>
        <begin position="704"/>
        <end position="723"/>
    </location>
</feature>
<dbReference type="PROSITE" id="PS50975">
    <property type="entry name" value="ATP_GRASP"/>
    <property type="match status" value="1"/>
</dbReference>
<dbReference type="PANTHER" id="PTHR42793">
    <property type="entry name" value="COA BINDING DOMAIN CONTAINING PROTEIN"/>
    <property type="match status" value="1"/>
</dbReference>
<gene>
    <name evidence="4" type="ORF">LWF01_15720</name>
</gene>
<name>A0ABY8QR92_9MICO</name>
<dbReference type="EMBL" id="CP090958">
    <property type="protein sequence ID" value="WGW11520.1"/>
    <property type="molecule type" value="Genomic_DNA"/>
</dbReference>
<dbReference type="Gene3D" id="3.30.470.20">
    <property type="entry name" value="ATP-grasp fold, B domain"/>
    <property type="match status" value="1"/>
</dbReference>
<dbReference type="SUPFAM" id="SSF51735">
    <property type="entry name" value="NAD(P)-binding Rossmann-fold domains"/>
    <property type="match status" value="1"/>
</dbReference>
<feature type="domain" description="ATP-grasp" evidence="3">
    <location>
        <begin position="492"/>
        <end position="700"/>
    </location>
</feature>
<dbReference type="InterPro" id="IPR013815">
    <property type="entry name" value="ATP_grasp_subdomain_1"/>
</dbReference>
<organism evidence="4 5">
    <name type="scientific">Saxibacter everestensis</name>
    <dbReference type="NCBI Taxonomy" id="2909229"/>
    <lineage>
        <taxon>Bacteria</taxon>
        <taxon>Bacillati</taxon>
        <taxon>Actinomycetota</taxon>
        <taxon>Actinomycetes</taxon>
        <taxon>Micrococcales</taxon>
        <taxon>Brevibacteriaceae</taxon>
        <taxon>Saxibacter</taxon>
    </lineage>
</organism>
<evidence type="ECO:0000313" key="4">
    <source>
        <dbReference type="EMBL" id="WGW11520.1"/>
    </source>
</evidence>